<evidence type="ECO:0000256" key="2">
    <source>
        <dbReference type="ARBA" id="ARBA00023125"/>
    </source>
</evidence>
<dbReference type="PROSITE" id="PS50987">
    <property type="entry name" value="HTH_ARSR_2"/>
    <property type="match status" value="1"/>
</dbReference>
<evidence type="ECO:0000313" key="7">
    <source>
        <dbReference type="Proteomes" id="UP001223261"/>
    </source>
</evidence>
<dbReference type="SMART" id="SM00418">
    <property type="entry name" value="HTH_ARSR"/>
    <property type="match status" value="1"/>
</dbReference>
<dbReference type="GeneID" id="99677548"/>
<evidence type="ECO:0000256" key="3">
    <source>
        <dbReference type="ARBA" id="ARBA00023163"/>
    </source>
</evidence>
<dbReference type="InterPro" id="IPR051011">
    <property type="entry name" value="Metal_resp_trans_reg"/>
</dbReference>
<dbReference type="InterPro" id="IPR001845">
    <property type="entry name" value="HTH_ArsR_DNA-bd_dom"/>
</dbReference>
<evidence type="ECO:0000313" key="6">
    <source>
        <dbReference type="EMBL" id="WHI60638.1"/>
    </source>
</evidence>
<evidence type="ECO:0000256" key="4">
    <source>
        <dbReference type="ARBA" id="ARBA00043263"/>
    </source>
</evidence>
<dbReference type="Proteomes" id="UP001223261">
    <property type="component" value="Chromosome"/>
</dbReference>
<feature type="domain" description="HTH arsR-type" evidence="5">
    <location>
        <begin position="24"/>
        <end position="116"/>
    </location>
</feature>
<evidence type="ECO:0000256" key="1">
    <source>
        <dbReference type="ARBA" id="ARBA00023015"/>
    </source>
</evidence>
<proteinExistence type="predicted"/>
<dbReference type="InterPro" id="IPR018334">
    <property type="entry name" value="ArsR_HTH"/>
</dbReference>
<name>A0AAP1RSQ6_MAMLE</name>
<dbReference type="AlphaFoldDB" id="A0AAP1RSQ6"/>
<organism evidence="6 7">
    <name type="scientific">Mammaliicoccus lentus</name>
    <name type="common">Staphylococcus lentus</name>
    <dbReference type="NCBI Taxonomy" id="42858"/>
    <lineage>
        <taxon>Bacteria</taxon>
        <taxon>Bacillati</taxon>
        <taxon>Bacillota</taxon>
        <taxon>Bacilli</taxon>
        <taxon>Bacillales</taxon>
        <taxon>Staphylococcaceae</taxon>
        <taxon>Mammaliicoccus</taxon>
    </lineage>
</organism>
<gene>
    <name evidence="6" type="ORF">PYH69_03135</name>
</gene>
<sequence length="116" mass="13488">MDKTITCDVICIHEEKVENAMKFINEDKSQKLINTLLKISDENKLKIILALIQEKELCVCDLSVTLNMSIASTSHHLRSLYKNDVLNFYKKGKMAYYFIKDNEIKSLLLQHLIIIK</sequence>
<accession>A0AAP1RSQ6</accession>
<dbReference type="EMBL" id="CP118848">
    <property type="protein sequence ID" value="WHI60638.1"/>
    <property type="molecule type" value="Genomic_DNA"/>
</dbReference>
<dbReference type="PANTHER" id="PTHR43132:SF6">
    <property type="entry name" value="HTH-TYPE TRANSCRIPTIONAL REPRESSOR CZRA"/>
    <property type="match status" value="1"/>
</dbReference>
<dbReference type="InterPro" id="IPR036388">
    <property type="entry name" value="WH-like_DNA-bd_sf"/>
</dbReference>
<keyword evidence="2" id="KW-0238">DNA-binding</keyword>
<dbReference type="PROSITE" id="PS00846">
    <property type="entry name" value="HTH_ARSR_1"/>
    <property type="match status" value="1"/>
</dbReference>
<keyword evidence="4" id="KW-0105">Cadmium resistance</keyword>
<dbReference type="SUPFAM" id="SSF46785">
    <property type="entry name" value="Winged helix' DNA-binding domain"/>
    <property type="match status" value="1"/>
</dbReference>
<protein>
    <submittedName>
        <fullName evidence="6">Metalloregulator ArsR/SmtB family transcription factor</fullName>
    </submittedName>
</protein>
<evidence type="ECO:0000259" key="5">
    <source>
        <dbReference type="PROSITE" id="PS50987"/>
    </source>
</evidence>
<dbReference type="PANTHER" id="PTHR43132">
    <property type="entry name" value="ARSENICAL RESISTANCE OPERON REPRESSOR ARSR-RELATED"/>
    <property type="match status" value="1"/>
</dbReference>
<dbReference type="CDD" id="cd00090">
    <property type="entry name" value="HTH_ARSR"/>
    <property type="match status" value="1"/>
</dbReference>
<dbReference type="GO" id="GO:0003700">
    <property type="term" value="F:DNA-binding transcription factor activity"/>
    <property type="evidence" value="ECO:0007669"/>
    <property type="project" value="InterPro"/>
</dbReference>
<dbReference type="Pfam" id="PF01022">
    <property type="entry name" value="HTH_5"/>
    <property type="match status" value="1"/>
</dbReference>
<dbReference type="InterPro" id="IPR011991">
    <property type="entry name" value="ArsR-like_HTH"/>
</dbReference>
<dbReference type="NCBIfam" id="NF033788">
    <property type="entry name" value="HTH_metalloreg"/>
    <property type="match status" value="1"/>
</dbReference>
<dbReference type="RefSeq" id="WP_064205337.1">
    <property type="nucleotide sequence ID" value="NZ_CABIVY010000018.1"/>
</dbReference>
<dbReference type="Gene3D" id="1.10.10.10">
    <property type="entry name" value="Winged helix-like DNA-binding domain superfamily/Winged helix DNA-binding domain"/>
    <property type="match status" value="1"/>
</dbReference>
<dbReference type="GO" id="GO:0046686">
    <property type="term" value="P:response to cadmium ion"/>
    <property type="evidence" value="ECO:0007669"/>
    <property type="project" value="UniProtKB-KW"/>
</dbReference>
<dbReference type="InterPro" id="IPR036390">
    <property type="entry name" value="WH_DNA-bd_sf"/>
</dbReference>
<keyword evidence="1" id="KW-0805">Transcription regulation</keyword>
<dbReference type="PRINTS" id="PR00778">
    <property type="entry name" value="HTHARSR"/>
</dbReference>
<keyword evidence="3" id="KW-0804">Transcription</keyword>
<dbReference type="GO" id="GO:0003677">
    <property type="term" value="F:DNA binding"/>
    <property type="evidence" value="ECO:0007669"/>
    <property type="project" value="UniProtKB-KW"/>
</dbReference>
<reference evidence="6" key="1">
    <citation type="journal article" date="2023" name="Antibiotics">
        <title>Prevalence and Molecular Characterization of Methicillin-Resistant Staphylococci (MRS) and Mammaliicocci (MRM) in Dromedary Camels from Algeria: First Detection of SCCmec-mecC Hybrid in Methicillin-Resistant Mammaliicoccus lentus.</title>
        <authorList>
            <person name="Belhout C."/>
            <person name="Boyen F."/>
            <person name="Vereecke N."/>
            <person name="Theuns S."/>
            <person name="Taibi N."/>
            <person name="Stegger M."/>
            <person name="de la Fe-Rodriguez P.Y."/>
            <person name="Bouayad L."/>
            <person name="Elgroud R."/>
            <person name="Butaye P."/>
        </authorList>
    </citation>
    <scope>NUCLEOTIDE SEQUENCE</scope>
    <source>
        <strain evidence="6">7048</strain>
    </source>
</reference>